<feature type="domain" description="ABC transmembrane type-1" evidence="11">
    <location>
        <begin position="103"/>
        <end position="353"/>
    </location>
</feature>
<keyword evidence="2" id="KW-0813">Transport</keyword>
<gene>
    <name evidence="12" type="primary">AUGUSTUS-3.0.2_14880</name>
    <name evidence="12" type="ORF">TcasGA2_TC014880</name>
</gene>
<dbReference type="SMART" id="SM00382">
    <property type="entry name" value="AAA"/>
    <property type="match status" value="2"/>
</dbReference>
<accession>D2A482</accession>
<dbReference type="GO" id="GO:0016887">
    <property type="term" value="F:ATP hydrolysis activity"/>
    <property type="evidence" value="ECO:0007669"/>
    <property type="project" value="InterPro"/>
</dbReference>
<dbReference type="InterPro" id="IPR027417">
    <property type="entry name" value="P-loop_NTPase"/>
</dbReference>
<reference evidence="12 13" key="1">
    <citation type="journal article" date="2008" name="Nature">
        <title>The genome of the model beetle and pest Tribolium castaneum.</title>
        <authorList>
            <consortium name="Tribolium Genome Sequencing Consortium"/>
            <person name="Richards S."/>
            <person name="Gibbs R.A."/>
            <person name="Weinstock G.M."/>
            <person name="Brown S.J."/>
            <person name="Denell R."/>
            <person name="Beeman R.W."/>
            <person name="Gibbs R."/>
            <person name="Beeman R.W."/>
            <person name="Brown S.J."/>
            <person name="Bucher G."/>
            <person name="Friedrich M."/>
            <person name="Grimmelikhuijzen C.J."/>
            <person name="Klingler M."/>
            <person name="Lorenzen M."/>
            <person name="Richards S."/>
            <person name="Roth S."/>
            <person name="Schroder R."/>
            <person name="Tautz D."/>
            <person name="Zdobnov E.M."/>
            <person name="Muzny D."/>
            <person name="Gibbs R.A."/>
            <person name="Weinstock G.M."/>
            <person name="Attaway T."/>
            <person name="Bell S."/>
            <person name="Buhay C.J."/>
            <person name="Chandrabose M.N."/>
            <person name="Chavez D."/>
            <person name="Clerk-Blankenburg K.P."/>
            <person name="Cree A."/>
            <person name="Dao M."/>
            <person name="Davis C."/>
            <person name="Chacko J."/>
            <person name="Dinh H."/>
            <person name="Dugan-Rocha S."/>
            <person name="Fowler G."/>
            <person name="Garner T.T."/>
            <person name="Garnes J."/>
            <person name="Gnirke A."/>
            <person name="Hawes A."/>
            <person name="Hernandez J."/>
            <person name="Hines S."/>
            <person name="Holder M."/>
            <person name="Hume J."/>
            <person name="Jhangiani S.N."/>
            <person name="Joshi V."/>
            <person name="Khan Z.M."/>
            <person name="Jackson L."/>
            <person name="Kovar C."/>
            <person name="Kowis A."/>
            <person name="Lee S."/>
            <person name="Lewis L.R."/>
            <person name="Margolis J."/>
            <person name="Morgan M."/>
            <person name="Nazareth L.V."/>
            <person name="Nguyen N."/>
            <person name="Okwuonu G."/>
            <person name="Parker D."/>
            <person name="Richards S."/>
            <person name="Ruiz S.J."/>
            <person name="Santibanez J."/>
            <person name="Savard J."/>
            <person name="Scherer S.E."/>
            <person name="Schneider B."/>
            <person name="Sodergren E."/>
            <person name="Tautz D."/>
            <person name="Vattahil S."/>
            <person name="Villasana D."/>
            <person name="White C.S."/>
            <person name="Wright R."/>
            <person name="Park Y."/>
            <person name="Beeman R.W."/>
            <person name="Lord J."/>
            <person name="Oppert B."/>
            <person name="Lorenzen M."/>
            <person name="Brown S."/>
            <person name="Wang L."/>
            <person name="Savard J."/>
            <person name="Tautz D."/>
            <person name="Richards S."/>
            <person name="Weinstock G."/>
            <person name="Gibbs R.A."/>
            <person name="Liu Y."/>
            <person name="Worley K."/>
            <person name="Weinstock G."/>
            <person name="Elsik C.G."/>
            <person name="Reese J.T."/>
            <person name="Elhaik E."/>
            <person name="Landan G."/>
            <person name="Graur D."/>
            <person name="Arensburger P."/>
            <person name="Atkinson P."/>
            <person name="Beeman R.W."/>
            <person name="Beidler J."/>
            <person name="Brown S.J."/>
            <person name="Demuth J.P."/>
            <person name="Drury D.W."/>
            <person name="Du Y.Z."/>
            <person name="Fujiwara H."/>
            <person name="Lorenzen M."/>
            <person name="Maselli V."/>
            <person name="Osanai M."/>
            <person name="Park Y."/>
            <person name="Robertson H.M."/>
            <person name="Tu Z."/>
            <person name="Wang J.J."/>
            <person name="Wang S."/>
            <person name="Richards S."/>
            <person name="Song H."/>
            <person name="Zhang L."/>
            <person name="Sodergren E."/>
            <person name="Werner D."/>
            <person name="Stanke M."/>
            <person name="Morgenstern B."/>
            <person name="Solovyev V."/>
            <person name="Kosarev P."/>
            <person name="Brown G."/>
            <person name="Chen H.C."/>
            <person name="Ermolaeva O."/>
            <person name="Hlavina W."/>
            <person name="Kapustin Y."/>
            <person name="Kiryutin B."/>
            <person name="Kitts P."/>
            <person name="Maglott D."/>
            <person name="Pruitt K."/>
            <person name="Sapojnikov V."/>
            <person name="Souvorov A."/>
            <person name="Mackey A.J."/>
            <person name="Waterhouse R.M."/>
            <person name="Wyder S."/>
            <person name="Zdobnov E.M."/>
            <person name="Zdobnov E.M."/>
            <person name="Wyder S."/>
            <person name="Kriventseva E.V."/>
            <person name="Kadowaki T."/>
            <person name="Bork P."/>
            <person name="Aranda M."/>
            <person name="Bao R."/>
            <person name="Beermann A."/>
            <person name="Berns N."/>
            <person name="Bolognesi R."/>
            <person name="Bonneton F."/>
            <person name="Bopp D."/>
            <person name="Brown S.J."/>
            <person name="Bucher G."/>
            <person name="Butts T."/>
            <person name="Chaumot A."/>
            <person name="Denell R.E."/>
            <person name="Ferrier D.E."/>
            <person name="Friedrich M."/>
            <person name="Gordon C.M."/>
            <person name="Jindra M."/>
            <person name="Klingler M."/>
            <person name="Lan Q."/>
            <person name="Lattorff H.M."/>
            <person name="Laudet V."/>
            <person name="von Levetsow C."/>
            <person name="Liu Z."/>
            <person name="Lutz R."/>
            <person name="Lynch J.A."/>
            <person name="da Fonseca R.N."/>
            <person name="Posnien N."/>
            <person name="Reuter R."/>
            <person name="Roth S."/>
            <person name="Savard J."/>
            <person name="Schinko J.B."/>
            <person name="Schmitt C."/>
            <person name="Schoppmeier M."/>
            <person name="Schroder R."/>
            <person name="Shippy T.D."/>
            <person name="Simonnet F."/>
            <person name="Marques-Souza H."/>
            <person name="Tautz D."/>
            <person name="Tomoyasu Y."/>
            <person name="Trauner J."/>
            <person name="Van der Zee M."/>
            <person name="Vervoort M."/>
            <person name="Wittkopp N."/>
            <person name="Wimmer E.A."/>
            <person name="Yang X."/>
            <person name="Jones A.K."/>
            <person name="Sattelle D.B."/>
            <person name="Ebert P.R."/>
            <person name="Nelson D."/>
            <person name="Scott J.G."/>
            <person name="Beeman R.W."/>
            <person name="Muthukrishnan S."/>
            <person name="Kramer K.J."/>
            <person name="Arakane Y."/>
            <person name="Beeman R.W."/>
            <person name="Zhu Q."/>
            <person name="Hogenkamp D."/>
            <person name="Dixit R."/>
            <person name="Oppert B."/>
            <person name="Jiang H."/>
            <person name="Zou Z."/>
            <person name="Marshall J."/>
            <person name="Elpidina E."/>
            <person name="Vinokurov K."/>
            <person name="Oppert C."/>
            <person name="Zou Z."/>
            <person name="Evans J."/>
            <person name="Lu Z."/>
            <person name="Zhao P."/>
            <person name="Sumathipala N."/>
            <person name="Altincicek B."/>
            <person name="Vilcinskas A."/>
            <person name="Williams M."/>
            <person name="Hultmark D."/>
            <person name="Hetru C."/>
            <person name="Jiang H."/>
            <person name="Grimmelikhuijzen C.J."/>
            <person name="Hauser F."/>
            <person name="Cazzamali G."/>
            <person name="Williamson M."/>
            <person name="Park Y."/>
            <person name="Li B."/>
            <person name="Tanaka Y."/>
            <person name="Predel R."/>
            <person name="Neupert S."/>
            <person name="Schachtner J."/>
            <person name="Verleyen P."/>
            <person name="Raible F."/>
            <person name="Bork P."/>
            <person name="Friedrich M."/>
            <person name="Walden K.K."/>
            <person name="Robertson H.M."/>
            <person name="Angeli S."/>
            <person name="Foret S."/>
            <person name="Bucher G."/>
            <person name="Schuetz S."/>
            <person name="Maleszka R."/>
            <person name="Wimmer E.A."/>
            <person name="Beeman R.W."/>
            <person name="Lorenzen M."/>
            <person name="Tomoyasu Y."/>
            <person name="Miller S.C."/>
            <person name="Grossmann D."/>
            <person name="Bucher G."/>
        </authorList>
    </citation>
    <scope>NUCLEOTIDE SEQUENCE [LARGE SCALE GENOMIC DNA]</scope>
    <source>
        <strain evidence="12 13">Georgia GA2</strain>
    </source>
</reference>
<dbReference type="CDD" id="cd03250">
    <property type="entry name" value="ABCC_MRP_domain1"/>
    <property type="match status" value="1"/>
</dbReference>
<evidence type="ECO:0000259" key="11">
    <source>
        <dbReference type="PROSITE" id="PS50929"/>
    </source>
</evidence>
<proteinExistence type="predicted"/>
<dbReference type="PROSITE" id="PS50893">
    <property type="entry name" value="ABC_TRANSPORTER_2"/>
    <property type="match status" value="2"/>
</dbReference>
<comment type="subcellular location">
    <subcellularLocation>
        <location evidence="1">Membrane</location>
        <topology evidence="1">Multi-pass membrane protein</topology>
    </subcellularLocation>
</comment>
<dbReference type="eggNOG" id="KOG0054">
    <property type="taxonomic scope" value="Eukaryota"/>
</dbReference>
<evidence type="ECO:0000313" key="12">
    <source>
        <dbReference type="EMBL" id="EFA04830.1"/>
    </source>
</evidence>
<feature type="domain" description="ABC transporter" evidence="10">
    <location>
        <begin position="410"/>
        <end position="630"/>
    </location>
</feature>
<dbReference type="SUPFAM" id="SSF52540">
    <property type="entry name" value="P-loop containing nucleoside triphosphate hydrolases"/>
    <property type="match status" value="2"/>
</dbReference>
<dbReference type="STRING" id="7070.D2A482"/>
<dbReference type="PROSITE" id="PS50929">
    <property type="entry name" value="ABC_TM1F"/>
    <property type="match status" value="2"/>
</dbReference>
<dbReference type="GO" id="GO:0055085">
    <property type="term" value="P:transmembrane transport"/>
    <property type="evidence" value="ECO:0000318"/>
    <property type="project" value="GO_Central"/>
</dbReference>
<dbReference type="GO" id="GO:0005886">
    <property type="term" value="C:plasma membrane"/>
    <property type="evidence" value="ECO:0000318"/>
    <property type="project" value="GO_Central"/>
</dbReference>
<evidence type="ECO:0000256" key="1">
    <source>
        <dbReference type="ARBA" id="ARBA00004141"/>
    </source>
</evidence>
<keyword evidence="5" id="KW-0547">Nucleotide-binding</keyword>
<dbReference type="PANTHER" id="PTHR24223:SF448">
    <property type="entry name" value="FI20146P1-RELATED"/>
    <property type="match status" value="1"/>
</dbReference>
<dbReference type="Pfam" id="PF00664">
    <property type="entry name" value="ABC_membrane"/>
    <property type="match status" value="2"/>
</dbReference>
<dbReference type="GO" id="GO:0005524">
    <property type="term" value="F:ATP binding"/>
    <property type="evidence" value="ECO:0007669"/>
    <property type="project" value="UniProtKB-KW"/>
</dbReference>
<evidence type="ECO:0000256" key="2">
    <source>
        <dbReference type="ARBA" id="ARBA00022448"/>
    </source>
</evidence>
<feature type="transmembrane region" description="Helical" evidence="9">
    <location>
        <begin position="916"/>
        <end position="934"/>
    </location>
</feature>
<reference evidence="12 13" key="2">
    <citation type="journal article" date="2010" name="Nucleic Acids Res.">
        <title>BeetleBase in 2010: revisions to provide comprehensive genomic information for Tribolium castaneum.</title>
        <authorList>
            <person name="Kim H.S."/>
            <person name="Murphy T."/>
            <person name="Xia J."/>
            <person name="Caragea D."/>
            <person name="Park Y."/>
            <person name="Beeman R.W."/>
            <person name="Lorenzen M.D."/>
            <person name="Butcher S."/>
            <person name="Manak J.R."/>
            <person name="Brown S.J."/>
        </authorList>
    </citation>
    <scope>GENOME REANNOTATION</scope>
    <source>
        <strain evidence="12 13">Georgia GA2</strain>
    </source>
</reference>
<feature type="transmembrane region" description="Helical" evidence="9">
    <location>
        <begin position="132"/>
        <end position="156"/>
    </location>
</feature>
<feature type="transmembrane region" description="Helical" evidence="9">
    <location>
        <begin position="885"/>
        <end position="910"/>
    </location>
</feature>
<keyword evidence="8 9" id="KW-0472">Membrane</keyword>
<dbReference type="CDD" id="cd18579">
    <property type="entry name" value="ABC_6TM_ABCC_D1"/>
    <property type="match status" value="1"/>
</dbReference>
<keyword evidence="13" id="KW-1185">Reference proteome</keyword>
<dbReference type="Gene3D" id="1.20.1560.10">
    <property type="entry name" value="ABC transporter type 1, transmembrane domain"/>
    <property type="match status" value="2"/>
</dbReference>
<evidence type="ECO:0000256" key="6">
    <source>
        <dbReference type="ARBA" id="ARBA00022840"/>
    </source>
</evidence>
<dbReference type="EMBL" id="KQ971348">
    <property type="protein sequence ID" value="EFA04830.1"/>
    <property type="molecule type" value="Genomic_DNA"/>
</dbReference>
<feature type="domain" description="ABC transmembrane type-1" evidence="11">
    <location>
        <begin position="671"/>
        <end position="946"/>
    </location>
</feature>
<dbReference type="PhylomeDB" id="D2A482"/>
<dbReference type="PANTHER" id="PTHR24223">
    <property type="entry name" value="ATP-BINDING CASSETTE SUB-FAMILY C"/>
    <property type="match status" value="1"/>
</dbReference>
<keyword evidence="4" id="KW-0677">Repeat</keyword>
<evidence type="ECO:0000259" key="10">
    <source>
        <dbReference type="PROSITE" id="PS50893"/>
    </source>
</evidence>
<dbReference type="Pfam" id="PF00005">
    <property type="entry name" value="ABC_tran"/>
    <property type="match status" value="2"/>
</dbReference>
<keyword evidence="3 9" id="KW-0812">Transmembrane</keyword>
<dbReference type="FunFam" id="1.20.1560.10:FF:000017">
    <property type="entry name" value="Cystic fibrosis transmembrane conductance regulator"/>
    <property type="match status" value="1"/>
</dbReference>
<evidence type="ECO:0000256" key="8">
    <source>
        <dbReference type="ARBA" id="ARBA00023136"/>
    </source>
</evidence>
<dbReference type="HOGENOM" id="CLU_000604_27_3_1"/>
<sequence length="1219" mass="137351">MEAKNQATKGKRVHPKEKSNFLSNLLFCWQIGIILKGRKKELTEDELYGPLKSQQSLKLGEKLEKHWNEEKTRKKPSLARALIKSFGMEFVLYGVLLFPFDFALTLLQPILLRKLLNYFDSNRENIPETQAYCYALVIVLASLMYLTSFHVTYLGLYNLSLKVRVACSSLVYKKILTLRRESFQNLTSGQIINLLSNDIHRIDLVLPTLHFLWSAPLKLVLATVYLTITFGFTATLGIFGILFFVIAQLLVARKFSQVKQKLGPKTDHRIRLFNDIIRGIQVIKMCTWEQSFSNYISEVRRSETNQLSTANHFRFVCAVFKVYVSKISVFLCILGSVLTNTALTPQYVYALMTIYENLKTTATTRLPFALIRMTETKVTVQRIQNFLLVGCPNNVPRDIIKFLKPKMPTIQIHNAWIELNGVTLLHDITFHASPGDLIGVVGSAGSGKTTLLHTILSEVSPAKGMIEVEGIISYASQEPWIFSGSVRQNILFGEEFNPAKYSQVVKVCALEYDLTQLPFGDNTLVGERGAMLSGGQKARINLARAVYKHADIYLLDDPLSAVDTHVARHIFDECIVKYLKGKCVVLVTHQVQYLKNTTRIYQLDKGRVDKVGTFDVLGFEDKSSGGKNDTKSVTLAEFQAPSIVKEERGSGSGAKVYRDYFLNATGVTITVSVFLLFALNTFLGYLIDIFITFWVNSKIDIDTNDKLYIYGFLVLLLVFGTHIATWFFVKYTVVISKFLHDVFYQGVINSPIKFFNDNSSGRILNRYSTDLGSADEVIPLFLLELLIKIFLVIGVSIIIPILNFWMVIPSILLYIIFFTYMYLHQPANKSMRRTEGVVTSPVISHMASTLQGLTTIQALKAQQILLQEFSAKLDVQTSACYMSKAIFCTLAFWADLTCTIYTGVALFSFFFFTGNYVGVIGLAFTTSIIFGETAQMCMKDWSDIDSNMTSVERVMDYSRLAPEADEGSFIPEDPWPDQGIIVFDRVSMKYSDNFWALNQTSFSIIAGEKIGIVGRTGAGKSSLISALFRLFDFEGTITIDGVDTKQLPLHVLRSKISIIPQEPVIFVGSLRKNLDPFDEFSDADLWNALEEVELKKHFLETGLDSPVSEGGSNFSVGERQLLCLVRTILRKAKIIVLDEATSNVDWKTDEMIQSTVRRKFEGCTVLTIAHRLKSVLDSDKILVMESGSVVEFGCPKDLLKDTEGYFYKLVQKSKPVNIL</sequence>
<keyword evidence="7 9" id="KW-1133">Transmembrane helix</keyword>
<feature type="transmembrane region" description="Helical" evidence="9">
    <location>
        <begin position="90"/>
        <end position="112"/>
    </location>
</feature>
<protein>
    <submittedName>
        <fullName evidence="12">Putative multidrug resistance-associated protein lethal(2)03659-like Protein</fullName>
    </submittedName>
</protein>
<dbReference type="InterPro" id="IPR036640">
    <property type="entry name" value="ABC1_TM_sf"/>
</dbReference>
<dbReference type="CDD" id="cd18580">
    <property type="entry name" value="ABC_6TM_ABCC_D2"/>
    <property type="match status" value="1"/>
</dbReference>
<dbReference type="InParanoid" id="D2A482"/>
<dbReference type="FunFam" id="3.40.50.300:FF:000973">
    <property type="entry name" value="Multidrug resistance-associated protein 4"/>
    <property type="match status" value="1"/>
</dbReference>
<keyword evidence="6" id="KW-0067">ATP-binding</keyword>
<feature type="transmembrane region" description="Helical" evidence="9">
    <location>
        <begin position="219"/>
        <end position="252"/>
    </location>
</feature>
<dbReference type="InterPro" id="IPR011527">
    <property type="entry name" value="ABC1_TM_dom"/>
</dbReference>
<evidence type="ECO:0000256" key="9">
    <source>
        <dbReference type="SAM" id="Phobius"/>
    </source>
</evidence>
<evidence type="ECO:0000256" key="5">
    <source>
        <dbReference type="ARBA" id="ARBA00022741"/>
    </source>
</evidence>
<organism evidence="12 13">
    <name type="scientific">Tribolium castaneum</name>
    <name type="common">Red flour beetle</name>
    <dbReference type="NCBI Taxonomy" id="7070"/>
    <lineage>
        <taxon>Eukaryota</taxon>
        <taxon>Metazoa</taxon>
        <taxon>Ecdysozoa</taxon>
        <taxon>Arthropoda</taxon>
        <taxon>Hexapoda</taxon>
        <taxon>Insecta</taxon>
        <taxon>Pterygota</taxon>
        <taxon>Neoptera</taxon>
        <taxon>Endopterygota</taxon>
        <taxon>Coleoptera</taxon>
        <taxon>Polyphaga</taxon>
        <taxon>Cucujiformia</taxon>
        <taxon>Tenebrionidae</taxon>
        <taxon>Tenebrionidae incertae sedis</taxon>
        <taxon>Tribolium</taxon>
    </lineage>
</organism>
<evidence type="ECO:0000256" key="3">
    <source>
        <dbReference type="ARBA" id="ARBA00022692"/>
    </source>
</evidence>
<feature type="transmembrane region" description="Helical" evidence="9">
    <location>
        <begin position="777"/>
        <end position="798"/>
    </location>
</feature>
<dbReference type="InterPro" id="IPR044746">
    <property type="entry name" value="ABCC_6TM_D1"/>
</dbReference>
<feature type="transmembrane region" description="Helical" evidence="9">
    <location>
        <begin position="707"/>
        <end position="729"/>
    </location>
</feature>
<dbReference type="CDD" id="cd03244">
    <property type="entry name" value="ABCC_MRP_domain2"/>
    <property type="match status" value="1"/>
</dbReference>
<evidence type="ECO:0000256" key="7">
    <source>
        <dbReference type="ARBA" id="ARBA00022989"/>
    </source>
</evidence>
<evidence type="ECO:0000256" key="4">
    <source>
        <dbReference type="ARBA" id="ARBA00022737"/>
    </source>
</evidence>
<dbReference type="SUPFAM" id="SSF90123">
    <property type="entry name" value="ABC transporter transmembrane region"/>
    <property type="match status" value="2"/>
</dbReference>
<dbReference type="OrthoDB" id="6500128at2759"/>
<dbReference type="Gene3D" id="3.40.50.300">
    <property type="entry name" value="P-loop containing nucleotide triphosphate hydrolases"/>
    <property type="match status" value="2"/>
</dbReference>
<feature type="transmembrane region" description="Helical" evidence="9">
    <location>
        <begin position="804"/>
        <end position="823"/>
    </location>
</feature>
<dbReference type="InterPro" id="IPR050173">
    <property type="entry name" value="ABC_transporter_C-like"/>
</dbReference>
<dbReference type="InterPro" id="IPR044726">
    <property type="entry name" value="ABCC_6TM_D2"/>
</dbReference>
<dbReference type="AlphaFoldDB" id="D2A482"/>
<dbReference type="PROSITE" id="PS00211">
    <property type="entry name" value="ABC_TRANSPORTER_1"/>
    <property type="match status" value="2"/>
</dbReference>
<dbReference type="Proteomes" id="UP000007266">
    <property type="component" value="Linkage group 6"/>
</dbReference>
<feature type="transmembrane region" description="Helical" evidence="9">
    <location>
        <begin position="660"/>
        <end position="687"/>
    </location>
</feature>
<name>D2A482_TRICA</name>
<feature type="domain" description="ABC transporter" evidence="10">
    <location>
        <begin position="981"/>
        <end position="1211"/>
    </location>
</feature>
<dbReference type="FunFam" id="3.40.50.300:FF:000163">
    <property type="entry name" value="Multidrug resistance-associated protein member 4"/>
    <property type="match status" value="1"/>
</dbReference>
<dbReference type="KEGG" id="tca:659101"/>
<dbReference type="InterPro" id="IPR003439">
    <property type="entry name" value="ABC_transporter-like_ATP-bd"/>
</dbReference>
<dbReference type="InterPro" id="IPR017871">
    <property type="entry name" value="ABC_transporter-like_CS"/>
</dbReference>
<evidence type="ECO:0000313" key="13">
    <source>
        <dbReference type="Proteomes" id="UP000007266"/>
    </source>
</evidence>
<dbReference type="GO" id="GO:0140359">
    <property type="term" value="F:ABC-type transporter activity"/>
    <property type="evidence" value="ECO:0000318"/>
    <property type="project" value="GO_Central"/>
</dbReference>
<dbReference type="InterPro" id="IPR003593">
    <property type="entry name" value="AAA+_ATPase"/>
</dbReference>